<dbReference type="SUPFAM" id="SSF46565">
    <property type="entry name" value="Chaperone J-domain"/>
    <property type="match status" value="1"/>
</dbReference>
<comment type="caution">
    <text evidence="4">The sequence shown here is derived from an EMBL/GenBank/DDBJ whole genome shotgun (WGS) entry which is preliminary data.</text>
</comment>
<dbReference type="HOGENOM" id="CLU_068529_1_1_1"/>
<dbReference type="SUPFAM" id="SSF47144">
    <property type="entry name" value="HSC20 (HSCB), C-terminal oligomerisation domain"/>
    <property type="match status" value="1"/>
</dbReference>
<dbReference type="GO" id="GO:0005739">
    <property type="term" value="C:mitochondrion"/>
    <property type="evidence" value="ECO:0007669"/>
    <property type="project" value="TreeGrafter"/>
</dbReference>
<dbReference type="Pfam" id="PF07743">
    <property type="entry name" value="HSCB_C"/>
    <property type="match status" value="1"/>
</dbReference>
<dbReference type="InterPro" id="IPR036869">
    <property type="entry name" value="J_dom_sf"/>
</dbReference>
<dbReference type="STRING" id="1206466.K0KH22"/>
<evidence type="ECO:0000259" key="3">
    <source>
        <dbReference type="Pfam" id="PF07743"/>
    </source>
</evidence>
<evidence type="ECO:0000256" key="2">
    <source>
        <dbReference type="ARBA" id="ARBA00023186"/>
    </source>
</evidence>
<evidence type="ECO:0000313" key="4">
    <source>
        <dbReference type="EMBL" id="CCH44510.1"/>
    </source>
</evidence>
<dbReference type="Gene3D" id="1.10.287.110">
    <property type="entry name" value="DnaJ domain"/>
    <property type="match status" value="1"/>
</dbReference>
<dbReference type="NCBIfam" id="TIGR00714">
    <property type="entry name" value="hscB"/>
    <property type="match status" value="1"/>
</dbReference>
<name>K0KH22_WICCF</name>
<comment type="similarity">
    <text evidence="1">Belongs to the HscB family.</text>
</comment>
<keyword evidence="2" id="KW-0143">Chaperone</keyword>
<dbReference type="EMBL" id="CAIF01000130">
    <property type="protein sequence ID" value="CCH44510.1"/>
    <property type="molecule type" value="Genomic_DNA"/>
</dbReference>
<dbReference type="InterPro" id="IPR001623">
    <property type="entry name" value="DnaJ_domain"/>
</dbReference>
<protein>
    <submittedName>
        <fullName evidence="4">DnaJ subfamily A member 3, mitochondrial</fullName>
    </submittedName>
</protein>
<sequence length="195" mass="23006">MLFKRLMSSTVSRRAPTNLFQLFPKTFPNAQIRFRVDQKSLRKEYRLLQQESHPDSNIDHGSELKYDDSTSSLLNKAYSTLKDSLARSQHILELNGIDLKQDEISKKYSTKDHELLFDILDIHENLENVSNETELEKLKEENDERIESSEDSLEQFFKDQNYEDAAVETIRLKYWWNIDNAIKNWEPGKPVNLTH</sequence>
<organism evidence="4 5">
    <name type="scientific">Wickerhamomyces ciferrii (strain ATCC 14091 / BCRC 22168 / CBS 111 / JCM 3599 / NBRC 0793 / NRRL Y-1031 F-60-10)</name>
    <name type="common">Yeast</name>
    <name type="synonym">Pichia ciferrii</name>
    <dbReference type="NCBI Taxonomy" id="1206466"/>
    <lineage>
        <taxon>Eukaryota</taxon>
        <taxon>Fungi</taxon>
        <taxon>Dikarya</taxon>
        <taxon>Ascomycota</taxon>
        <taxon>Saccharomycotina</taxon>
        <taxon>Saccharomycetes</taxon>
        <taxon>Phaffomycetales</taxon>
        <taxon>Wickerhamomycetaceae</taxon>
        <taxon>Wickerhamomyces</taxon>
    </lineage>
</organism>
<dbReference type="GO" id="GO:0001671">
    <property type="term" value="F:ATPase activator activity"/>
    <property type="evidence" value="ECO:0007669"/>
    <property type="project" value="InterPro"/>
</dbReference>
<dbReference type="PANTHER" id="PTHR14021">
    <property type="entry name" value="IRON-SULFUR CLUSTER CO-CHAPERONE PROTEIN HSCB"/>
    <property type="match status" value="1"/>
</dbReference>
<dbReference type="CDD" id="cd06257">
    <property type="entry name" value="DnaJ"/>
    <property type="match status" value="1"/>
</dbReference>
<dbReference type="eggNOG" id="KOG3192">
    <property type="taxonomic scope" value="Eukaryota"/>
</dbReference>
<dbReference type="Proteomes" id="UP000009328">
    <property type="component" value="Unassembled WGS sequence"/>
</dbReference>
<gene>
    <name evidence="4" type="ORF">BN7_4074</name>
</gene>
<dbReference type="FunCoup" id="K0KH22">
    <property type="interactions" value="363"/>
</dbReference>
<dbReference type="InParanoid" id="K0KH22"/>
<reference evidence="4 5" key="1">
    <citation type="journal article" date="2012" name="Eukaryot. Cell">
        <title>Draft genome sequence of Wickerhamomyces ciferrii NRRL Y-1031 F-60-10.</title>
        <authorList>
            <person name="Schneider J."/>
            <person name="Andrea H."/>
            <person name="Blom J."/>
            <person name="Jaenicke S."/>
            <person name="Ruckert C."/>
            <person name="Schorsch C."/>
            <person name="Szczepanowski R."/>
            <person name="Farwick M."/>
            <person name="Goesmann A."/>
            <person name="Puhler A."/>
            <person name="Schaffer S."/>
            <person name="Tauch A."/>
            <person name="Kohler T."/>
            <person name="Brinkrolf K."/>
        </authorList>
    </citation>
    <scope>NUCLEOTIDE SEQUENCE [LARGE SCALE GENOMIC DNA]</scope>
    <source>
        <strain evidence="5">ATCC 14091 / BCRC 22168 / CBS 111 / JCM 3599 / NBRC 0793 / NRRL Y-1031 F-60-10</strain>
    </source>
</reference>
<dbReference type="GO" id="GO:0051087">
    <property type="term" value="F:protein-folding chaperone binding"/>
    <property type="evidence" value="ECO:0007669"/>
    <property type="project" value="InterPro"/>
</dbReference>
<evidence type="ECO:0000256" key="1">
    <source>
        <dbReference type="ARBA" id="ARBA00010476"/>
    </source>
</evidence>
<keyword evidence="5" id="KW-1185">Reference proteome</keyword>
<accession>K0KH22</accession>
<dbReference type="GO" id="GO:0051259">
    <property type="term" value="P:protein complex oligomerization"/>
    <property type="evidence" value="ECO:0007669"/>
    <property type="project" value="InterPro"/>
</dbReference>
<dbReference type="Gene3D" id="1.20.1280.20">
    <property type="entry name" value="HscB, C-terminal domain"/>
    <property type="match status" value="1"/>
</dbReference>
<dbReference type="PANTHER" id="PTHR14021:SF15">
    <property type="entry name" value="IRON-SULFUR CLUSTER CO-CHAPERONE PROTEIN HSCB"/>
    <property type="match status" value="1"/>
</dbReference>
<dbReference type="InterPro" id="IPR036386">
    <property type="entry name" value="HscB_C_sf"/>
</dbReference>
<proteinExistence type="inferred from homology"/>
<dbReference type="InterPro" id="IPR004640">
    <property type="entry name" value="HscB"/>
</dbReference>
<evidence type="ECO:0000313" key="5">
    <source>
        <dbReference type="Proteomes" id="UP000009328"/>
    </source>
</evidence>
<dbReference type="GO" id="GO:0044571">
    <property type="term" value="P:[2Fe-2S] cluster assembly"/>
    <property type="evidence" value="ECO:0007669"/>
    <property type="project" value="InterPro"/>
</dbReference>
<dbReference type="InterPro" id="IPR009073">
    <property type="entry name" value="HscB_oligo_C"/>
</dbReference>
<dbReference type="AlphaFoldDB" id="K0KH22"/>
<feature type="domain" description="Co-chaperone HscB C-terminal oligomerisation" evidence="3">
    <location>
        <begin position="111"/>
        <end position="183"/>
    </location>
</feature>